<dbReference type="EMBL" id="JANQDX010000014">
    <property type="protein sequence ID" value="KAL0912032.1"/>
    <property type="molecule type" value="Genomic_DNA"/>
</dbReference>
<name>A0ABD0UGW7_DENTH</name>
<feature type="compositionally biased region" description="Basic and acidic residues" evidence="1">
    <location>
        <begin position="82"/>
        <end position="92"/>
    </location>
</feature>
<feature type="region of interest" description="Disordered" evidence="1">
    <location>
        <begin position="72"/>
        <end position="92"/>
    </location>
</feature>
<keyword evidence="3" id="KW-1185">Reference proteome</keyword>
<dbReference type="Proteomes" id="UP001552299">
    <property type="component" value="Unassembled WGS sequence"/>
</dbReference>
<evidence type="ECO:0000313" key="3">
    <source>
        <dbReference type="Proteomes" id="UP001552299"/>
    </source>
</evidence>
<sequence>MPSLVRHYYAKEGITTQPNPIKPIDCHRQTLYHRDAIIDTTGLPKYGHGSAQSIFDSAAVLEESALSSLNAHSGHMIPRNRNQVELEKSRDA</sequence>
<comment type="caution">
    <text evidence="2">The sequence shown here is derived from an EMBL/GenBank/DDBJ whole genome shotgun (WGS) entry which is preliminary data.</text>
</comment>
<reference evidence="2 3" key="1">
    <citation type="journal article" date="2024" name="Plant Biotechnol. J.">
        <title>Dendrobium thyrsiflorum genome and its molecular insights into genes involved in important horticultural traits.</title>
        <authorList>
            <person name="Chen B."/>
            <person name="Wang J.Y."/>
            <person name="Zheng P.J."/>
            <person name="Li K.L."/>
            <person name="Liang Y.M."/>
            <person name="Chen X.F."/>
            <person name="Zhang C."/>
            <person name="Zhao X."/>
            <person name="He X."/>
            <person name="Zhang G.Q."/>
            <person name="Liu Z.J."/>
            <person name="Xu Q."/>
        </authorList>
    </citation>
    <scope>NUCLEOTIDE SEQUENCE [LARGE SCALE GENOMIC DNA]</scope>
    <source>
        <strain evidence="2">GZMU011</strain>
    </source>
</reference>
<accession>A0ABD0UGW7</accession>
<protein>
    <submittedName>
        <fullName evidence="2">Uncharacterized protein</fullName>
    </submittedName>
</protein>
<evidence type="ECO:0000313" key="2">
    <source>
        <dbReference type="EMBL" id="KAL0912032.1"/>
    </source>
</evidence>
<gene>
    <name evidence="2" type="ORF">M5K25_017975</name>
</gene>
<evidence type="ECO:0000256" key="1">
    <source>
        <dbReference type="SAM" id="MobiDB-lite"/>
    </source>
</evidence>
<dbReference type="AlphaFoldDB" id="A0ABD0UGW7"/>
<proteinExistence type="predicted"/>
<organism evidence="2 3">
    <name type="scientific">Dendrobium thyrsiflorum</name>
    <name type="common">Pinecone-like raceme dendrobium</name>
    <name type="synonym">Orchid</name>
    <dbReference type="NCBI Taxonomy" id="117978"/>
    <lineage>
        <taxon>Eukaryota</taxon>
        <taxon>Viridiplantae</taxon>
        <taxon>Streptophyta</taxon>
        <taxon>Embryophyta</taxon>
        <taxon>Tracheophyta</taxon>
        <taxon>Spermatophyta</taxon>
        <taxon>Magnoliopsida</taxon>
        <taxon>Liliopsida</taxon>
        <taxon>Asparagales</taxon>
        <taxon>Orchidaceae</taxon>
        <taxon>Epidendroideae</taxon>
        <taxon>Malaxideae</taxon>
        <taxon>Dendrobiinae</taxon>
        <taxon>Dendrobium</taxon>
    </lineage>
</organism>